<dbReference type="Proteomes" id="UP000275436">
    <property type="component" value="Unassembled WGS sequence"/>
</dbReference>
<evidence type="ECO:0000313" key="1">
    <source>
        <dbReference type="EMBL" id="RNJ42301.1"/>
    </source>
</evidence>
<evidence type="ECO:0000313" key="2">
    <source>
        <dbReference type="Proteomes" id="UP000275436"/>
    </source>
</evidence>
<protein>
    <submittedName>
        <fullName evidence="1">Uncharacterized protein</fullName>
    </submittedName>
</protein>
<dbReference type="AlphaFoldDB" id="A0A3M9X388"/>
<dbReference type="EMBL" id="QKOD01000011">
    <property type="protein sequence ID" value="RNJ42301.1"/>
    <property type="molecule type" value="Genomic_DNA"/>
</dbReference>
<name>A0A3M9X388_9HYPH</name>
<reference evidence="1 2" key="1">
    <citation type="journal article" date="2018" name="Mol. Plant Microbe Interact.">
        <title>Taxonomically Different Co-Microsymbionts of a Relict Legume, Oxytropis popoviana, Have Complementary Sets of Symbiotic Genes and Together Increase the Efficiency of Plant Nodulation.</title>
        <authorList>
            <person name="Safronova V."/>
            <person name="Belimov A."/>
            <person name="Sazanova A."/>
            <person name="Chirak E."/>
            <person name="Verkhozina A."/>
            <person name="Kuznetsova I."/>
            <person name="Andronov E."/>
            <person name="Puhalsky J."/>
            <person name="Tikhonovich I."/>
        </authorList>
    </citation>
    <scope>NUCLEOTIDE SEQUENCE [LARGE SCALE GENOMIC DNA]</scope>
    <source>
        <strain evidence="1 2">Opo-235</strain>
    </source>
</reference>
<organism evidence="1 2">
    <name type="scientific">Mesorhizobium japonicum</name>
    <dbReference type="NCBI Taxonomy" id="2066070"/>
    <lineage>
        <taxon>Bacteria</taxon>
        <taxon>Pseudomonadati</taxon>
        <taxon>Pseudomonadota</taxon>
        <taxon>Alphaproteobacteria</taxon>
        <taxon>Hyphomicrobiales</taxon>
        <taxon>Phyllobacteriaceae</taxon>
        <taxon>Mesorhizobium</taxon>
    </lineage>
</organism>
<proteinExistence type="predicted"/>
<accession>A0A3M9X388</accession>
<sequence>MRIMPIFQKTAGQFSSSMALAPLAQLTVHAPAPDLACACLTSSAPWFAYQEFFHASSSINCLLLARLVDDKVVEHHLRLDRAFRLGRDCSHQAVISGLQRDVLSGRRLRRNLQWVLCRQGLNLEFRL</sequence>
<gene>
    <name evidence="1" type="ORF">DNR46_28170</name>
</gene>
<comment type="caution">
    <text evidence="1">The sequence shown here is derived from an EMBL/GenBank/DDBJ whole genome shotgun (WGS) entry which is preliminary data.</text>
</comment>